<comment type="caution">
    <text evidence="1">The sequence shown here is derived from an EMBL/GenBank/DDBJ whole genome shotgun (WGS) entry which is preliminary data.</text>
</comment>
<evidence type="ECO:0000313" key="1">
    <source>
        <dbReference type="EMBL" id="EKD30213.1"/>
    </source>
</evidence>
<protein>
    <submittedName>
        <fullName evidence="1">Uncharacterized protein</fullName>
    </submittedName>
</protein>
<reference evidence="1" key="1">
    <citation type="journal article" date="2012" name="Science">
        <title>Fermentation, hydrogen, and sulfur metabolism in multiple uncultivated bacterial phyla.</title>
        <authorList>
            <person name="Wrighton K.C."/>
            <person name="Thomas B.C."/>
            <person name="Sharon I."/>
            <person name="Miller C.S."/>
            <person name="Castelle C.J."/>
            <person name="VerBerkmoes N.C."/>
            <person name="Wilkins M.J."/>
            <person name="Hettich R.L."/>
            <person name="Lipton M.S."/>
            <person name="Williams K.H."/>
            <person name="Long P.E."/>
            <person name="Banfield J.F."/>
        </authorList>
    </citation>
    <scope>NUCLEOTIDE SEQUENCE [LARGE SCALE GENOMIC DNA]</scope>
</reference>
<organism evidence="1">
    <name type="scientific">uncultured bacterium</name>
    <name type="common">gcode 4</name>
    <dbReference type="NCBI Taxonomy" id="1234023"/>
    <lineage>
        <taxon>Bacteria</taxon>
        <taxon>environmental samples</taxon>
    </lineage>
</organism>
<sequence length="127" mass="14889">MWDEEEFGTRIDESIFKLSHLFDDCVILGIETLEIGEIDSGRPHIVRYSFIIPIVFEYFFRSSEVLNLPSVFFRKSVGFGDDILKSVCEFWVIETGIEVSREIPGSLKRHIFLRLWIIYARYCIASE</sequence>
<dbReference type="AlphaFoldDB" id="K1YDA3"/>
<proteinExistence type="predicted"/>
<dbReference type="EMBL" id="AMFJ01034117">
    <property type="protein sequence ID" value="EKD30213.1"/>
    <property type="molecule type" value="Genomic_DNA"/>
</dbReference>
<name>K1YDA3_9BACT</name>
<gene>
    <name evidence="1" type="ORF">ACD_78C00117G0003</name>
</gene>
<accession>K1YDA3</accession>